<evidence type="ECO:0000313" key="1">
    <source>
        <dbReference type="EMBL" id="JAH83661.1"/>
    </source>
</evidence>
<proteinExistence type="predicted"/>
<dbReference type="EMBL" id="GBXM01024916">
    <property type="protein sequence ID" value="JAH83661.1"/>
    <property type="molecule type" value="Transcribed_RNA"/>
</dbReference>
<sequence length="27" mass="3021">MLSQTQAAVANQSFTFFKIFLTPTVKT</sequence>
<name>A0A0E9VZZ8_ANGAN</name>
<accession>A0A0E9VZZ8</accession>
<organism evidence="1">
    <name type="scientific">Anguilla anguilla</name>
    <name type="common">European freshwater eel</name>
    <name type="synonym">Muraena anguilla</name>
    <dbReference type="NCBI Taxonomy" id="7936"/>
    <lineage>
        <taxon>Eukaryota</taxon>
        <taxon>Metazoa</taxon>
        <taxon>Chordata</taxon>
        <taxon>Craniata</taxon>
        <taxon>Vertebrata</taxon>
        <taxon>Euteleostomi</taxon>
        <taxon>Actinopterygii</taxon>
        <taxon>Neopterygii</taxon>
        <taxon>Teleostei</taxon>
        <taxon>Anguilliformes</taxon>
        <taxon>Anguillidae</taxon>
        <taxon>Anguilla</taxon>
    </lineage>
</organism>
<reference evidence="1" key="2">
    <citation type="journal article" date="2015" name="Fish Shellfish Immunol.">
        <title>Early steps in the European eel (Anguilla anguilla)-Vibrio vulnificus interaction in the gills: Role of the RtxA13 toxin.</title>
        <authorList>
            <person name="Callol A."/>
            <person name="Pajuelo D."/>
            <person name="Ebbesson L."/>
            <person name="Teles M."/>
            <person name="MacKenzie S."/>
            <person name="Amaro C."/>
        </authorList>
    </citation>
    <scope>NUCLEOTIDE SEQUENCE</scope>
</reference>
<dbReference type="AlphaFoldDB" id="A0A0E9VZZ8"/>
<protein>
    <submittedName>
        <fullName evidence="1">Uncharacterized protein</fullName>
    </submittedName>
</protein>
<reference evidence="1" key="1">
    <citation type="submission" date="2014-11" db="EMBL/GenBank/DDBJ databases">
        <authorList>
            <person name="Amaro Gonzalez C."/>
        </authorList>
    </citation>
    <scope>NUCLEOTIDE SEQUENCE</scope>
</reference>